<keyword evidence="5" id="KW-1185">Reference proteome</keyword>
<name>A0ABM0M9H4_SACKO</name>
<evidence type="ECO:0000256" key="1">
    <source>
        <dbReference type="ARBA" id="ARBA00022837"/>
    </source>
</evidence>
<feature type="non-terminal residue" evidence="6">
    <location>
        <position position="1"/>
    </location>
</feature>
<proteinExistence type="predicted"/>
<keyword evidence="2" id="KW-0560">Oxidoreductase</keyword>
<dbReference type="Pfam" id="PF00036">
    <property type="entry name" value="EF-hand_1"/>
    <property type="match status" value="1"/>
</dbReference>
<dbReference type="CDD" id="cd00051">
    <property type="entry name" value="EFh"/>
    <property type="match status" value="2"/>
</dbReference>
<feature type="transmembrane region" description="Helical" evidence="3">
    <location>
        <begin position="257"/>
        <end position="277"/>
    </location>
</feature>
<evidence type="ECO:0000256" key="3">
    <source>
        <dbReference type="SAM" id="Phobius"/>
    </source>
</evidence>
<dbReference type="PANTHER" id="PTHR11972:SF208">
    <property type="entry name" value="DUAL OXIDASE-LIKE PROTEIN"/>
    <property type="match status" value="1"/>
</dbReference>
<keyword evidence="3" id="KW-0812">Transmembrane</keyword>
<feature type="domain" description="EF-hand" evidence="4">
    <location>
        <begin position="37"/>
        <end position="72"/>
    </location>
</feature>
<keyword evidence="1" id="KW-0106">Calcium</keyword>
<gene>
    <name evidence="6" type="primary">LOC102806090</name>
</gene>
<reference evidence="6" key="1">
    <citation type="submission" date="2025-08" db="UniProtKB">
        <authorList>
            <consortium name="RefSeq"/>
        </authorList>
    </citation>
    <scope>IDENTIFICATION</scope>
    <source>
        <tissue evidence="6">Testes</tissue>
    </source>
</reference>
<dbReference type="GeneID" id="102806090"/>
<evidence type="ECO:0000259" key="4">
    <source>
        <dbReference type="PROSITE" id="PS50222"/>
    </source>
</evidence>
<evidence type="ECO:0000313" key="6">
    <source>
        <dbReference type="RefSeq" id="XP_006816665.1"/>
    </source>
</evidence>
<evidence type="ECO:0000313" key="5">
    <source>
        <dbReference type="Proteomes" id="UP000694865"/>
    </source>
</evidence>
<keyword evidence="3" id="KW-1133">Transmembrane helix</keyword>
<dbReference type="Gene3D" id="1.10.238.10">
    <property type="entry name" value="EF-hand"/>
    <property type="match status" value="1"/>
</dbReference>
<accession>A0ABM0M9H4</accession>
<dbReference type="Proteomes" id="UP000694865">
    <property type="component" value="Unplaced"/>
</dbReference>
<dbReference type="InterPro" id="IPR011992">
    <property type="entry name" value="EF-hand-dom_pair"/>
</dbReference>
<keyword evidence="3" id="KW-0472">Membrane</keyword>
<evidence type="ECO:0000256" key="2">
    <source>
        <dbReference type="ARBA" id="ARBA00023002"/>
    </source>
</evidence>
<feature type="transmembrane region" description="Helical" evidence="3">
    <location>
        <begin position="339"/>
        <end position="358"/>
    </location>
</feature>
<dbReference type="PROSITE" id="PS50222">
    <property type="entry name" value="EF_HAND_2"/>
    <property type="match status" value="2"/>
</dbReference>
<dbReference type="SMART" id="SM00054">
    <property type="entry name" value="EFh"/>
    <property type="match status" value="3"/>
</dbReference>
<dbReference type="PRINTS" id="PR00450">
    <property type="entry name" value="RECOVERIN"/>
</dbReference>
<dbReference type="Pfam" id="PF13499">
    <property type="entry name" value="EF-hand_7"/>
    <property type="match status" value="1"/>
</dbReference>
<feature type="domain" description="EF-hand" evidence="4">
    <location>
        <begin position="73"/>
        <end position="108"/>
    </location>
</feature>
<protein>
    <submittedName>
        <fullName evidence="6">Dual oxidase 2-like</fullName>
    </submittedName>
</protein>
<sequence length="361" mass="41556">AFNIAVSKEKLNSDEAKEVLTCELTKAEFAEAMSLKSNSLFVEKMFDLIDKDQNGYVNFREFLDMLVIFSKGSPEDRLKLFFDMYDLDGSGRMTREEFKKMIKSFLDIVSASVEMEKLDELVDSMFAEVGFQNKQDLTFDDFDRIMTSSGHKDELAVASLNFAGPAANLAVAEAQQQQQQQIGRGKTVIKRENAPQRARKTIIRAYSRPGEEERAQKQRKSNKSIRIETKKKEISTNPAIKKFNAFKRYIENYRMHIFWMTLYLLVLLGIFIERAYYYSVEREHAGLRRIAGYGVTVTRGAASAQMFTYSTLLVTMCRNTITFLRDTVLNRYIPFDSAITFHKVVAMLALFFTCKYSIHGH</sequence>
<dbReference type="InterPro" id="IPR050369">
    <property type="entry name" value="RBOH/FRE"/>
</dbReference>
<dbReference type="SUPFAM" id="SSF47473">
    <property type="entry name" value="EF-hand"/>
    <property type="match status" value="1"/>
</dbReference>
<dbReference type="InterPro" id="IPR002048">
    <property type="entry name" value="EF_hand_dom"/>
</dbReference>
<dbReference type="RefSeq" id="XP_006816665.1">
    <property type="nucleotide sequence ID" value="XM_006816602.1"/>
</dbReference>
<dbReference type="PROSITE" id="PS00018">
    <property type="entry name" value="EF_HAND_1"/>
    <property type="match status" value="2"/>
</dbReference>
<dbReference type="PANTHER" id="PTHR11972">
    <property type="entry name" value="NADPH OXIDASE"/>
    <property type="match status" value="1"/>
</dbReference>
<organism evidence="5 6">
    <name type="scientific">Saccoglossus kowalevskii</name>
    <name type="common">Acorn worm</name>
    <dbReference type="NCBI Taxonomy" id="10224"/>
    <lineage>
        <taxon>Eukaryota</taxon>
        <taxon>Metazoa</taxon>
        <taxon>Hemichordata</taxon>
        <taxon>Enteropneusta</taxon>
        <taxon>Harrimaniidae</taxon>
        <taxon>Saccoglossus</taxon>
    </lineage>
</organism>
<dbReference type="InterPro" id="IPR018247">
    <property type="entry name" value="EF_Hand_1_Ca_BS"/>
</dbReference>